<evidence type="ECO:0000256" key="6">
    <source>
        <dbReference type="PROSITE-ProRule" id="PRU00268"/>
    </source>
</evidence>
<evidence type="ECO:0000256" key="7">
    <source>
        <dbReference type="RuleBase" id="RU003823"/>
    </source>
</evidence>
<evidence type="ECO:0000313" key="10">
    <source>
        <dbReference type="Proteomes" id="UP000585614"/>
    </source>
</evidence>
<accession>A0A7J7X6M5</accession>
<dbReference type="Proteomes" id="UP000585614">
    <property type="component" value="Unassembled WGS sequence"/>
</dbReference>
<evidence type="ECO:0000256" key="1">
    <source>
        <dbReference type="ARBA" id="ARBA00008945"/>
    </source>
</evidence>
<feature type="domain" description="S5 DRBM" evidence="8">
    <location>
        <begin position="78"/>
        <end position="108"/>
    </location>
</feature>
<dbReference type="PROSITE" id="PS50881">
    <property type="entry name" value="S5_DSRBD"/>
    <property type="match status" value="1"/>
</dbReference>
<keyword evidence="3 6" id="KW-0687">Ribonucleoprotein</keyword>
<sequence length="152" mass="16414">MGGPRGLGAWNGRPRQCPGVVCGHGAGGGKAEDNEWIAVTKLGRLVKDMKIKSLEEIHVFSLPIREFEIVDFFLGSSLKGEILKIVPVQKQTRADQRTPFKAFVAIGDCSVHGTGIVSAPVPKKLLLMAGIHDCYTSARAALPPWETLPRSL</sequence>
<comment type="similarity">
    <text evidence="1 7">Belongs to the universal ribosomal protein uS5 family.</text>
</comment>
<dbReference type="GO" id="GO:0006412">
    <property type="term" value="P:translation"/>
    <property type="evidence" value="ECO:0007669"/>
    <property type="project" value="InterPro"/>
</dbReference>
<dbReference type="EMBL" id="JACAGC010000009">
    <property type="protein sequence ID" value="KAF6344960.1"/>
    <property type="molecule type" value="Genomic_DNA"/>
</dbReference>
<evidence type="ECO:0000313" key="9">
    <source>
        <dbReference type="EMBL" id="KAF6344960.1"/>
    </source>
</evidence>
<dbReference type="SUPFAM" id="SSF54768">
    <property type="entry name" value="dsRNA-binding domain-like"/>
    <property type="match status" value="1"/>
</dbReference>
<dbReference type="GO" id="GO:0003735">
    <property type="term" value="F:structural constituent of ribosome"/>
    <property type="evidence" value="ECO:0007669"/>
    <property type="project" value="UniProtKB-UniRule"/>
</dbReference>
<dbReference type="PANTHER" id="PTHR13718:SF4">
    <property type="entry name" value="40S RIBOSOMAL PROTEIN S2"/>
    <property type="match status" value="1"/>
</dbReference>
<comment type="caution">
    <text evidence="9">The sequence shown here is derived from an EMBL/GenBank/DDBJ whole genome shotgun (WGS) entry which is preliminary data.</text>
</comment>
<evidence type="ECO:0000256" key="2">
    <source>
        <dbReference type="ARBA" id="ARBA00022980"/>
    </source>
</evidence>
<dbReference type="GO" id="GO:0003723">
    <property type="term" value="F:RNA binding"/>
    <property type="evidence" value="ECO:0007669"/>
    <property type="project" value="InterPro"/>
</dbReference>
<reference evidence="9 10" key="1">
    <citation type="journal article" date="2020" name="Nature">
        <title>Six reference-quality genomes reveal evolution of bat adaptations.</title>
        <authorList>
            <person name="Jebb D."/>
            <person name="Huang Z."/>
            <person name="Pippel M."/>
            <person name="Hughes G.M."/>
            <person name="Lavrichenko K."/>
            <person name="Devanna P."/>
            <person name="Winkler S."/>
            <person name="Jermiin L.S."/>
            <person name="Skirmuntt E.C."/>
            <person name="Katzourakis A."/>
            <person name="Burkitt-Gray L."/>
            <person name="Ray D.A."/>
            <person name="Sullivan K.A.M."/>
            <person name="Roscito J.G."/>
            <person name="Kirilenko B.M."/>
            <person name="Davalos L.M."/>
            <person name="Corthals A.P."/>
            <person name="Power M.L."/>
            <person name="Jones G."/>
            <person name="Ransome R.D."/>
            <person name="Dechmann D.K.N."/>
            <person name="Locatelli A.G."/>
            <person name="Puechmaille S.J."/>
            <person name="Fedrigo O."/>
            <person name="Jarvis E.D."/>
            <person name="Hiller M."/>
            <person name="Vernes S.C."/>
            <person name="Myers E.W."/>
            <person name="Teeling E.C."/>
        </authorList>
    </citation>
    <scope>NUCLEOTIDE SEQUENCE [LARGE SCALE GENOMIC DNA]</scope>
    <source>
        <strain evidence="9">MRhiFer1</strain>
        <tissue evidence="9">Lung</tissue>
    </source>
</reference>
<dbReference type="PANTHER" id="PTHR13718">
    <property type="entry name" value="RIBOSOMAL S SUBUNIT"/>
    <property type="match status" value="1"/>
</dbReference>
<proteinExistence type="inferred from homology"/>
<gene>
    <name evidence="9" type="ORF">mRhiFer1_010319</name>
</gene>
<evidence type="ECO:0000259" key="8">
    <source>
        <dbReference type="PROSITE" id="PS50881"/>
    </source>
</evidence>
<dbReference type="Pfam" id="PF00333">
    <property type="entry name" value="Ribosomal_S5"/>
    <property type="match status" value="1"/>
</dbReference>
<organism evidence="9 10">
    <name type="scientific">Rhinolophus ferrumequinum</name>
    <name type="common">Greater horseshoe bat</name>
    <dbReference type="NCBI Taxonomy" id="59479"/>
    <lineage>
        <taxon>Eukaryota</taxon>
        <taxon>Metazoa</taxon>
        <taxon>Chordata</taxon>
        <taxon>Craniata</taxon>
        <taxon>Vertebrata</taxon>
        <taxon>Euteleostomi</taxon>
        <taxon>Mammalia</taxon>
        <taxon>Eutheria</taxon>
        <taxon>Laurasiatheria</taxon>
        <taxon>Chiroptera</taxon>
        <taxon>Yinpterochiroptera</taxon>
        <taxon>Rhinolophoidea</taxon>
        <taxon>Rhinolophidae</taxon>
        <taxon>Rhinolophinae</taxon>
        <taxon>Rhinolophus</taxon>
    </lineage>
</organism>
<protein>
    <recommendedName>
        <fullName evidence="4">Small ribosomal subunit protein uS5</fullName>
    </recommendedName>
    <alternativeName>
        <fullName evidence="5">40S ribosomal protein S2</fullName>
    </alternativeName>
</protein>
<dbReference type="AlphaFoldDB" id="A0A7J7X6M5"/>
<keyword evidence="2 6" id="KW-0689">Ribosomal protein</keyword>
<evidence type="ECO:0000256" key="3">
    <source>
        <dbReference type="ARBA" id="ARBA00023274"/>
    </source>
</evidence>
<name>A0A7J7X6M5_RHIFE</name>
<dbReference type="Gene3D" id="3.30.160.20">
    <property type="match status" value="1"/>
</dbReference>
<dbReference type="InterPro" id="IPR005324">
    <property type="entry name" value="Ribosomal_uS5_C"/>
</dbReference>
<dbReference type="FunFam" id="3.30.160.20:FF:000133">
    <property type="entry name" value="40S ribosomal protein S2"/>
    <property type="match status" value="1"/>
</dbReference>
<dbReference type="GO" id="GO:0022627">
    <property type="term" value="C:cytosolic small ribosomal subunit"/>
    <property type="evidence" value="ECO:0007669"/>
    <property type="project" value="TreeGrafter"/>
</dbReference>
<dbReference type="InterPro" id="IPR000851">
    <property type="entry name" value="Ribosomal_uS5"/>
</dbReference>
<evidence type="ECO:0000256" key="4">
    <source>
        <dbReference type="ARBA" id="ARBA00035255"/>
    </source>
</evidence>
<evidence type="ECO:0000256" key="5">
    <source>
        <dbReference type="ARBA" id="ARBA00035407"/>
    </source>
</evidence>
<dbReference type="Pfam" id="PF03719">
    <property type="entry name" value="Ribosomal_S5_C"/>
    <property type="match status" value="1"/>
</dbReference>
<dbReference type="InterPro" id="IPR013810">
    <property type="entry name" value="Ribosomal_uS5_N"/>
</dbReference>